<dbReference type="OrthoDB" id="9807125at2"/>
<evidence type="ECO:0000256" key="1">
    <source>
        <dbReference type="ARBA" id="ARBA00023122"/>
    </source>
</evidence>
<proteinExistence type="predicted"/>
<evidence type="ECO:0000259" key="4">
    <source>
        <dbReference type="PROSITE" id="PS51371"/>
    </source>
</evidence>
<feature type="compositionally biased region" description="Basic and acidic residues" evidence="3">
    <location>
        <begin position="133"/>
        <end position="145"/>
    </location>
</feature>
<feature type="domain" description="CBS" evidence="4">
    <location>
        <begin position="7"/>
        <end position="66"/>
    </location>
</feature>
<dbReference type="CDD" id="cd04622">
    <property type="entry name" value="CBS_pair_HRP1_like"/>
    <property type="match status" value="1"/>
</dbReference>
<accession>A0A6I6LCM7</accession>
<dbReference type="KEGG" id="slaa:EUU25_06080"/>
<dbReference type="InterPro" id="IPR000644">
    <property type="entry name" value="CBS_dom"/>
</dbReference>
<dbReference type="PANTHER" id="PTHR43080:SF2">
    <property type="entry name" value="CBS DOMAIN-CONTAINING PROTEIN"/>
    <property type="match status" value="1"/>
</dbReference>
<dbReference type="EMBL" id="CP035733">
    <property type="protein sequence ID" value="QGY80222.1"/>
    <property type="molecule type" value="Genomic_DNA"/>
</dbReference>
<evidence type="ECO:0000313" key="5">
    <source>
        <dbReference type="EMBL" id="QGY80222.1"/>
    </source>
</evidence>
<dbReference type="SUPFAM" id="SSF54631">
    <property type="entry name" value="CBS-domain pair"/>
    <property type="match status" value="1"/>
</dbReference>
<evidence type="ECO:0000313" key="6">
    <source>
        <dbReference type="Proteomes" id="UP000428803"/>
    </source>
</evidence>
<keyword evidence="6" id="KW-1185">Reference proteome</keyword>
<dbReference type="PROSITE" id="PS51371">
    <property type="entry name" value="CBS"/>
    <property type="match status" value="2"/>
</dbReference>
<dbReference type="Gene3D" id="3.10.580.10">
    <property type="entry name" value="CBS-domain"/>
    <property type="match status" value="1"/>
</dbReference>
<protein>
    <submittedName>
        <fullName evidence="5">CBS domain-containing protein</fullName>
    </submittedName>
</protein>
<evidence type="ECO:0000256" key="2">
    <source>
        <dbReference type="PROSITE-ProRule" id="PRU00703"/>
    </source>
</evidence>
<feature type="region of interest" description="Disordered" evidence="3">
    <location>
        <begin position="123"/>
        <end position="145"/>
    </location>
</feature>
<dbReference type="InterPro" id="IPR051257">
    <property type="entry name" value="Diverse_CBS-Domain"/>
</dbReference>
<gene>
    <name evidence="5" type="ORF">EUU25_06080</name>
</gene>
<keyword evidence="1 2" id="KW-0129">CBS domain</keyword>
<dbReference type="PANTHER" id="PTHR43080">
    <property type="entry name" value="CBS DOMAIN-CONTAINING PROTEIN CBSX3, MITOCHONDRIAL"/>
    <property type="match status" value="1"/>
</dbReference>
<reference evidence="6" key="1">
    <citation type="submission" date="2019-01" db="EMBL/GenBank/DDBJ databases">
        <title>Sphingorhabdus lacus sp.nov., isolated from an oligotrophic freshwater lake.</title>
        <authorList>
            <person name="Park M."/>
        </authorList>
    </citation>
    <scope>NUCLEOTIDE SEQUENCE [LARGE SCALE GENOMIC DNA]</scope>
    <source>
        <strain evidence="6">IMCC1753</strain>
    </source>
</reference>
<organism evidence="5 6">
    <name type="scientific">Sphingorhabdus lacus</name>
    <dbReference type="NCBI Taxonomy" id="392610"/>
    <lineage>
        <taxon>Bacteria</taxon>
        <taxon>Pseudomonadati</taxon>
        <taxon>Pseudomonadota</taxon>
        <taxon>Alphaproteobacteria</taxon>
        <taxon>Sphingomonadales</taxon>
        <taxon>Sphingomonadaceae</taxon>
        <taxon>Sphingorhabdus</taxon>
    </lineage>
</organism>
<dbReference type="SMART" id="SM00116">
    <property type="entry name" value="CBS"/>
    <property type="match status" value="2"/>
</dbReference>
<dbReference type="Proteomes" id="UP000428803">
    <property type="component" value="Chromosome"/>
</dbReference>
<dbReference type="RefSeq" id="WP_158899229.1">
    <property type="nucleotide sequence ID" value="NZ_CP035733.1"/>
</dbReference>
<feature type="domain" description="CBS" evidence="4">
    <location>
        <begin position="72"/>
        <end position="130"/>
    </location>
</feature>
<sequence>MHVQDIMTQNPTCCGPDATVQAAAKLMMENDCGEIPVLDDNGIPIGVITDRDIACRCVAEGKTNDTRVSDVMSSPVVTVTPATSLADCCAVMEENQIRRVPVVDDTGKCCGMVSQADVALGSDTEKTGQLVRDMSKPNHDPSHAD</sequence>
<name>A0A6I6LCM7_9SPHN</name>
<evidence type="ECO:0000256" key="3">
    <source>
        <dbReference type="SAM" id="MobiDB-lite"/>
    </source>
</evidence>
<dbReference type="AlphaFoldDB" id="A0A6I6LCM7"/>
<dbReference type="Pfam" id="PF00571">
    <property type="entry name" value="CBS"/>
    <property type="match status" value="2"/>
</dbReference>
<dbReference type="InterPro" id="IPR046342">
    <property type="entry name" value="CBS_dom_sf"/>
</dbReference>